<reference evidence="2 3" key="1">
    <citation type="submission" date="2017-03" db="EMBL/GenBank/DDBJ databases">
        <title>Genome Survey of Euroglyphus maynei.</title>
        <authorList>
            <person name="Arlian L.G."/>
            <person name="Morgan M.S."/>
            <person name="Rider S.D."/>
        </authorList>
    </citation>
    <scope>NUCLEOTIDE SEQUENCE [LARGE SCALE GENOMIC DNA]</scope>
    <source>
        <strain evidence="2">Arlian Lab</strain>
        <tissue evidence="2">Whole body</tissue>
    </source>
</reference>
<evidence type="ECO:0000313" key="2">
    <source>
        <dbReference type="EMBL" id="OTF73929.1"/>
    </source>
</evidence>
<sequence length="119" mass="12695">SSNKTTLPFKLRHKAQGNCSSNNVNSIVSQIRNQELSNIATQNDSDASSDSSSVAQLSSSAESNGILFGDHHRDSAGSPDSFLKTENYALKSELQRLASEVATLKNVLVLNQSINAVTS</sequence>
<accession>A0A1Y3AZG7</accession>
<dbReference type="AlphaFoldDB" id="A0A1Y3AZG7"/>
<feature type="compositionally biased region" description="Low complexity" evidence="1">
    <location>
        <begin position="44"/>
        <end position="58"/>
    </location>
</feature>
<proteinExistence type="predicted"/>
<dbReference type="Proteomes" id="UP000194236">
    <property type="component" value="Unassembled WGS sequence"/>
</dbReference>
<feature type="non-terminal residue" evidence="2">
    <location>
        <position position="119"/>
    </location>
</feature>
<name>A0A1Y3AZG7_EURMA</name>
<feature type="non-terminal residue" evidence="2">
    <location>
        <position position="1"/>
    </location>
</feature>
<feature type="region of interest" description="Disordered" evidence="1">
    <location>
        <begin position="38"/>
        <end position="58"/>
    </location>
</feature>
<comment type="caution">
    <text evidence="2">The sequence shown here is derived from an EMBL/GenBank/DDBJ whole genome shotgun (WGS) entry which is preliminary data.</text>
</comment>
<gene>
    <name evidence="2" type="ORF">BLA29_013919</name>
</gene>
<organism evidence="2 3">
    <name type="scientific">Euroglyphus maynei</name>
    <name type="common">Mayne's house dust mite</name>
    <dbReference type="NCBI Taxonomy" id="6958"/>
    <lineage>
        <taxon>Eukaryota</taxon>
        <taxon>Metazoa</taxon>
        <taxon>Ecdysozoa</taxon>
        <taxon>Arthropoda</taxon>
        <taxon>Chelicerata</taxon>
        <taxon>Arachnida</taxon>
        <taxon>Acari</taxon>
        <taxon>Acariformes</taxon>
        <taxon>Sarcoptiformes</taxon>
        <taxon>Astigmata</taxon>
        <taxon>Psoroptidia</taxon>
        <taxon>Analgoidea</taxon>
        <taxon>Pyroglyphidae</taxon>
        <taxon>Pyroglyphinae</taxon>
        <taxon>Euroglyphus</taxon>
    </lineage>
</organism>
<evidence type="ECO:0000313" key="3">
    <source>
        <dbReference type="Proteomes" id="UP000194236"/>
    </source>
</evidence>
<protein>
    <submittedName>
        <fullName evidence="2">Uncharacterized protein</fullName>
    </submittedName>
</protein>
<evidence type="ECO:0000256" key="1">
    <source>
        <dbReference type="SAM" id="MobiDB-lite"/>
    </source>
</evidence>
<dbReference type="OrthoDB" id="6151507at2759"/>
<dbReference type="EMBL" id="MUJZ01049403">
    <property type="protein sequence ID" value="OTF73929.1"/>
    <property type="molecule type" value="Genomic_DNA"/>
</dbReference>
<keyword evidence="3" id="KW-1185">Reference proteome</keyword>